<evidence type="ECO:0000259" key="3">
    <source>
        <dbReference type="Pfam" id="PF05282"/>
    </source>
</evidence>
<feature type="domain" description="AAR2 C-terminal" evidence="3">
    <location>
        <begin position="306"/>
        <end position="464"/>
    </location>
</feature>
<dbReference type="GeneID" id="70135411"/>
<sequence length="517" mass="57431">MDPPGRSANSSKSPPFSTPAGDAPHILSIDIQSQAITQLHRRSTDSPGLASLKSVDSVPVTGVYPLGSLRINEPEDEKDLDMGPATPLTVPDGTPDLVDKHVEMLEGGDVFILDDLPSSFTVGCDTISFSTTQQFLGFRDIPPGAHLIWVSPLESTSIRSGYWLITQEKEDTTPGTVHVKQWDNFNEVLGDPATNAEEMFQKQRLGHIFAKLAPYHFKASTSAVSSPGRAVGADPLPSFLSSTTIWQHLTSAIQPPLLDRLASSQKRAWPVNTSDRIVGETNLLEESRLYPSSAAQLKFSFPMDQRLFDPSAEGSERTQQALDPTSWVISHIEDEDALLGEIQFAFLTGMHLGNYSCLEQWWYYTTLIVFRSYRLAIERPGLVLRLMQNFHAQLAYNERYLEGSSILDTMPQNAKQLQKALTVYKSRLNEQLLSLGDRCTEEQSAVGEAFLSLESWLWRFGWDLRGDYVRSGKVMLEDGEIVDAELSDFEDEDERGDYAAAVVELDENGRPTDLVAV</sequence>
<dbReference type="GO" id="GO:0000244">
    <property type="term" value="P:spliceosomal tri-snRNP complex assembly"/>
    <property type="evidence" value="ECO:0007669"/>
    <property type="project" value="TreeGrafter"/>
</dbReference>
<proteinExistence type="inferred from homology"/>
<dbReference type="CDD" id="cd13777">
    <property type="entry name" value="Aar2_N"/>
    <property type="match status" value="1"/>
</dbReference>
<dbReference type="CDD" id="cd13778">
    <property type="entry name" value="Aar2_C"/>
    <property type="match status" value="1"/>
</dbReference>
<dbReference type="Proteomes" id="UP000758603">
    <property type="component" value="Unassembled WGS sequence"/>
</dbReference>
<dbReference type="OrthoDB" id="201752at2759"/>
<dbReference type="RefSeq" id="XP_045965192.1">
    <property type="nucleotide sequence ID" value="XM_046106520.1"/>
</dbReference>
<dbReference type="AlphaFoldDB" id="A0A9P8UYT6"/>
<evidence type="ECO:0000259" key="4">
    <source>
        <dbReference type="Pfam" id="PF20981"/>
    </source>
</evidence>
<name>A0A9P8UYT6_9PEZI</name>
<feature type="region of interest" description="Disordered" evidence="2">
    <location>
        <begin position="69"/>
        <end position="93"/>
    </location>
</feature>
<dbReference type="InterPro" id="IPR007946">
    <property type="entry name" value="AAR2"/>
</dbReference>
<feature type="domain" description="AAR2 N-terminal" evidence="4">
    <location>
        <begin position="108"/>
        <end position="261"/>
    </location>
</feature>
<dbReference type="PANTHER" id="PTHR12689:SF4">
    <property type="entry name" value="PROTEIN AAR2 HOMOLOG"/>
    <property type="match status" value="1"/>
</dbReference>
<keyword evidence="6" id="KW-1185">Reference proteome</keyword>
<dbReference type="Gene3D" id="1.25.40.550">
    <property type="entry name" value="Aar2, C-terminal domain-like"/>
    <property type="match status" value="1"/>
</dbReference>
<dbReference type="Gene3D" id="2.60.34.20">
    <property type="match status" value="1"/>
</dbReference>
<evidence type="ECO:0000256" key="1">
    <source>
        <dbReference type="ARBA" id="ARBA00006281"/>
    </source>
</evidence>
<feature type="region of interest" description="Disordered" evidence="2">
    <location>
        <begin position="1"/>
        <end position="25"/>
    </location>
</feature>
<evidence type="ECO:0000256" key="2">
    <source>
        <dbReference type="SAM" id="MobiDB-lite"/>
    </source>
</evidence>
<dbReference type="InterPro" id="IPR033648">
    <property type="entry name" value="AAR2_C"/>
</dbReference>
<reference evidence="5" key="1">
    <citation type="journal article" date="2021" name="Nat. Commun.">
        <title>Genetic determinants of endophytism in the Arabidopsis root mycobiome.</title>
        <authorList>
            <person name="Mesny F."/>
            <person name="Miyauchi S."/>
            <person name="Thiergart T."/>
            <person name="Pickel B."/>
            <person name="Atanasova L."/>
            <person name="Karlsson M."/>
            <person name="Huettel B."/>
            <person name="Barry K.W."/>
            <person name="Haridas S."/>
            <person name="Chen C."/>
            <person name="Bauer D."/>
            <person name="Andreopoulos W."/>
            <person name="Pangilinan J."/>
            <person name="LaButti K."/>
            <person name="Riley R."/>
            <person name="Lipzen A."/>
            <person name="Clum A."/>
            <person name="Drula E."/>
            <person name="Henrissat B."/>
            <person name="Kohler A."/>
            <person name="Grigoriev I.V."/>
            <person name="Martin F.M."/>
            <person name="Hacquard S."/>
        </authorList>
    </citation>
    <scope>NUCLEOTIDE SEQUENCE</scope>
    <source>
        <strain evidence="5">MPI-SDFR-AT-0073</strain>
    </source>
</reference>
<dbReference type="Pfam" id="PF20981">
    <property type="entry name" value="AAR2_1st"/>
    <property type="match status" value="1"/>
</dbReference>
<gene>
    <name evidence="5" type="ORF">BKA67DRAFT_654203</name>
</gene>
<comment type="caution">
    <text evidence="5">The sequence shown here is derived from an EMBL/GenBank/DDBJ whole genome shotgun (WGS) entry which is preliminary data.</text>
</comment>
<dbReference type="PANTHER" id="PTHR12689">
    <property type="entry name" value="A1 CISTRON SPLICING FACTOR AAR2-RELATED"/>
    <property type="match status" value="1"/>
</dbReference>
<dbReference type="InterPro" id="IPR033647">
    <property type="entry name" value="Aar2_N"/>
</dbReference>
<comment type="similarity">
    <text evidence="1">Belongs to the AAR2 family.</text>
</comment>
<dbReference type="EMBL" id="JAGPXC010000001">
    <property type="protein sequence ID" value="KAH6661061.1"/>
    <property type="molecule type" value="Genomic_DNA"/>
</dbReference>
<evidence type="ECO:0000313" key="6">
    <source>
        <dbReference type="Proteomes" id="UP000758603"/>
    </source>
</evidence>
<organism evidence="5 6">
    <name type="scientific">Truncatella angustata</name>
    <dbReference type="NCBI Taxonomy" id="152316"/>
    <lineage>
        <taxon>Eukaryota</taxon>
        <taxon>Fungi</taxon>
        <taxon>Dikarya</taxon>
        <taxon>Ascomycota</taxon>
        <taxon>Pezizomycotina</taxon>
        <taxon>Sordariomycetes</taxon>
        <taxon>Xylariomycetidae</taxon>
        <taxon>Amphisphaeriales</taxon>
        <taxon>Sporocadaceae</taxon>
        <taxon>Truncatella</taxon>
    </lineage>
</organism>
<evidence type="ECO:0000313" key="5">
    <source>
        <dbReference type="EMBL" id="KAH6661061.1"/>
    </source>
</evidence>
<dbReference type="InterPro" id="IPR038516">
    <property type="entry name" value="AAR2_N_sf"/>
</dbReference>
<dbReference type="InterPro" id="IPR038514">
    <property type="entry name" value="AAR2_C_sf"/>
</dbReference>
<accession>A0A9P8UYT6</accession>
<dbReference type="Pfam" id="PF05282">
    <property type="entry name" value="AAR2"/>
    <property type="match status" value="1"/>
</dbReference>
<protein>
    <submittedName>
        <fullName evidence="5">AAR2 protein</fullName>
    </submittedName>
</protein>